<evidence type="ECO:0000313" key="6">
    <source>
        <dbReference type="Proteomes" id="UP001190825"/>
    </source>
</evidence>
<evidence type="ECO:0000256" key="3">
    <source>
        <dbReference type="SAM" id="MobiDB-lite"/>
    </source>
</evidence>
<comment type="caution">
    <text evidence="5">The sequence shown here is derived from an EMBL/GenBank/DDBJ whole genome shotgun (WGS) entry which is preliminary data.</text>
</comment>
<dbReference type="InterPro" id="IPR008978">
    <property type="entry name" value="HSP20-like_chaperone"/>
</dbReference>
<comment type="similarity">
    <text evidence="1 2">Belongs to the small heat shock protein (HSP20) family.</text>
</comment>
<protein>
    <submittedName>
        <fullName evidence="5">Heat-shock protein Hsp20</fullName>
    </submittedName>
</protein>
<sequence length="95" mass="10955">MDANEVEVKLANGMLTTGEKKEAKEEREKDRFLPERRYGTFQRSFRLPPRVDADNIDATFAKYVLTVRLPKMDEALSSEKKIGDQSGMSFARRLE</sequence>
<dbReference type="Proteomes" id="UP001190825">
    <property type="component" value="Unassembled WGS sequence"/>
</dbReference>
<dbReference type="InterPro" id="IPR002068">
    <property type="entry name" value="A-crystallin/Hsp20_dom"/>
</dbReference>
<gene>
    <name evidence="5" type="ORF">BMJ33_27645</name>
</gene>
<feature type="region of interest" description="Disordered" evidence="3">
    <location>
        <begin position="12"/>
        <end position="31"/>
    </location>
</feature>
<dbReference type="Gene3D" id="2.60.40.790">
    <property type="match status" value="1"/>
</dbReference>
<dbReference type="CDD" id="cd06464">
    <property type="entry name" value="ACD_sHsps-like"/>
    <property type="match status" value="1"/>
</dbReference>
<feature type="domain" description="SHSP" evidence="4">
    <location>
        <begin position="1"/>
        <end position="89"/>
    </location>
</feature>
<dbReference type="EMBL" id="NBUC01000146">
    <property type="protein sequence ID" value="PLT96100.1"/>
    <property type="molecule type" value="Genomic_DNA"/>
</dbReference>
<reference evidence="5 6" key="1">
    <citation type="journal article" date="2018" name="FEMS Microbiol. Ecol.">
        <title>Co-invading symbiotic mutualists of Medicago polymorpha retain high ancestral diversity and contain diverse accessory genomes.</title>
        <authorList>
            <person name="Porter S.S."/>
            <person name="Faber-Hammond J.J."/>
            <person name="Friesen M.L."/>
        </authorList>
    </citation>
    <scope>NUCLEOTIDE SEQUENCE [LARGE SCALE GENOMIC DNA]</scope>
    <source>
        <strain evidence="5 6">Str16</strain>
    </source>
</reference>
<evidence type="ECO:0000313" key="5">
    <source>
        <dbReference type="EMBL" id="PLT96100.1"/>
    </source>
</evidence>
<dbReference type="PROSITE" id="PS01031">
    <property type="entry name" value="SHSP"/>
    <property type="match status" value="1"/>
</dbReference>
<accession>A0ABX4TER9</accession>
<evidence type="ECO:0000256" key="2">
    <source>
        <dbReference type="RuleBase" id="RU003616"/>
    </source>
</evidence>
<dbReference type="Pfam" id="PF00011">
    <property type="entry name" value="HSP20"/>
    <property type="match status" value="1"/>
</dbReference>
<keyword evidence="6" id="KW-1185">Reference proteome</keyword>
<dbReference type="InterPro" id="IPR031107">
    <property type="entry name" value="Small_HSP"/>
</dbReference>
<feature type="compositionally biased region" description="Basic and acidic residues" evidence="3">
    <location>
        <begin position="18"/>
        <end position="31"/>
    </location>
</feature>
<organism evidence="5 6">
    <name type="scientific">Sinorhizobium medicae</name>
    <dbReference type="NCBI Taxonomy" id="110321"/>
    <lineage>
        <taxon>Bacteria</taxon>
        <taxon>Pseudomonadati</taxon>
        <taxon>Pseudomonadota</taxon>
        <taxon>Alphaproteobacteria</taxon>
        <taxon>Hyphomicrobiales</taxon>
        <taxon>Rhizobiaceae</taxon>
        <taxon>Sinorhizobium/Ensifer group</taxon>
        <taxon>Sinorhizobium</taxon>
    </lineage>
</organism>
<name>A0ABX4TER9_9HYPH</name>
<proteinExistence type="inferred from homology"/>
<evidence type="ECO:0000259" key="4">
    <source>
        <dbReference type="PROSITE" id="PS01031"/>
    </source>
</evidence>
<dbReference type="PANTHER" id="PTHR11527">
    <property type="entry name" value="HEAT-SHOCK PROTEIN 20 FAMILY MEMBER"/>
    <property type="match status" value="1"/>
</dbReference>
<dbReference type="SUPFAM" id="SSF49764">
    <property type="entry name" value="HSP20-like chaperones"/>
    <property type="match status" value="1"/>
</dbReference>
<evidence type="ECO:0000256" key="1">
    <source>
        <dbReference type="PROSITE-ProRule" id="PRU00285"/>
    </source>
</evidence>